<dbReference type="RefSeq" id="WP_341539672.1">
    <property type="nucleotide sequence ID" value="NZ_SLXV01000065.1"/>
</dbReference>
<gene>
    <name evidence="2" type="ORF">EDD57_1658</name>
</gene>
<evidence type="ECO:0000313" key="3">
    <source>
        <dbReference type="Proteomes" id="UP000294746"/>
    </source>
</evidence>
<comment type="caution">
    <text evidence="2">The sequence shown here is derived from an EMBL/GenBank/DDBJ whole genome shotgun (WGS) entry which is preliminary data.</text>
</comment>
<dbReference type="InterPro" id="IPR050700">
    <property type="entry name" value="YIM1/Zinc_Alcohol_DH_Fams"/>
</dbReference>
<dbReference type="GO" id="GO:0016491">
    <property type="term" value="F:oxidoreductase activity"/>
    <property type="evidence" value="ECO:0007669"/>
    <property type="project" value="InterPro"/>
</dbReference>
<dbReference type="PANTHER" id="PTHR11695:SF648">
    <property type="entry name" value="ZINC-BINDING OXIDOREDUCTASE"/>
    <property type="match status" value="1"/>
</dbReference>
<sequence>MKAMICTQYGPPDVLRLEEVDKPTPKKNEVLIKVRAASVNAGDWHLLRANPFIVRLGIGLMKPKYKILGMDVAGTVESVGSEVKELKPGDEVFGDLSRCGFGAFAEYVCVPESELALKPISVSFAKAAAIPTAGVTALQALRDKGKIRTGQKVLINGASGGVGTFAVQSKWVPSDFCL</sequence>
<dbReference type="InterPro" id="IPR011032">
    <property type="entry name" value="GroES-like_sf"/>
</dbReference>
<organism evidence="2 3">
    <name type="scientific">Baia soyae</name>
    <dbReference type="NCBI Taxonomy" id="1544746"/>
    <lineage>
        <taxon>Bacteria</taxon>
        <taxon>Bacillati</taxon>
        <taxon>Bacillota</taxon>
        <taxon>Bacilli</taxon>
        <taxon>Bacillales</taxon>
        <taxon>Thermoactinomycetaceae</taxon>
        <taxon>Baia</taxon>
    </lineage>
</organism>
<feature type="domain" description="Enoyl reductase (ER)" evidence="1">
    <location>
        <begin position="10"/>
        <end position="178"/>
    </location>
</feature>
<evidence type="ECO:0000259" key="1">
    <source>
        <dbReference type="SMART" id="SM00829"/>
    </source>
</evidence>
<dbReference type="InterPro" id="IPR020843">
    <property type="entry name" value="ER"/>
</dbReference>
<dbReference type="SMART" id="SM00829">
    <property type="entry name" value="PKS_ER"/>
    <property type="match status" value="1"/>
</dbReference>
<dbReference type="SUPFAM" id="SSF50129">
    <property type="entry name" value="GroES-like"/>
    <property type="match status" value="1"/>
</dbReference>
<dbReference type="Proteomes" id="UP000294746">
    <property type="component" value="Unassembled WGS sequence"/>
</dbReference>
<dbReference type="EMBL" id="SLXV01000065">
    <property type="protein sequence ID" value="TCP61053.1"/>
    <property type="molecule type" value="Genomic_DNA"/>
</dbReference>
<protein>
    <submittedName>
        <fullName evidence="2">Alcohol dehydrogenase-like protein</fullName>
    </submittedName>
</protein>
<dbReference type="InterPro" id="IPR013154">
    <property type="entry name" value="ADH-like_N"/>
</dbReference>
<name>A0A4R2RE15_9BACL</name>
<evidence type="ECO:0000313" key="2">
    <source>
        <dbReference type="EMBL" id="TCP61053.1"/>
    </source>
</evidence>
<proteinExistence type="predicted"/>
<dbReference type="Gene3D" id="3.90.180.10">
    <property type="entry name" value="Medium-chain alcohol dehydrogenases, catalytic domain"/>
    <property type="match status" value="1"/>
</dbReference>
<dbReference type="Gene3D" id="3.40.50.720">
    <property type="entry name" value="NAD(P)-binding Rossmann-like Domain"/>
    <property type="match status" value="1"/>
</dbReference>
<accession>A0A4R2RE15</accession>
<dbReference type="PANTHER" id="PTHR11695">
    <property type="entry name" value="ALCOHOL DEHYDROGENASE RELATED"/>
    <property type="match status" value="1"/>
</dbReference>
<dbReference type="AlphaFoldDB" id="A0A4R2RE15"/>
<keyword evidence="3" id="KW-1185">Reference proteome</keyword>
<dbReference type="Pfam" id="PF08240">
    <property type="entry name" value="ADH_N"/>
    <property type="match status" value="1"/>
</dbReference>
<dbReference type="CDD" id="cd08267">
    <property type="entry name" value="MDR1"/>
    <property type="match status" value="1"/>
</dbReference>
<reference evidence="2 3" key="1">
    <citation type="submission" date="2019-03" db="EMBL/GenBank/DDBJ databases">
        <title>Genomic Encyclopedia of Type Strains, Phase IV (KMG-IV): sequencing the most valuable type-strain genomes for metagenomic binning, comparative biology and taxonomic classification.</title>
        <authorList>
            <person name="Goeker M."/>
        </authorList>
    </citation>
    <scope>NUCLEOTIDE SEQUENCE [LARGE SCALE GENOMIC DNA]</scope>
    <source>
        <strain evidence="2 3">DSM 46831</strain>
    </source>
</reference>